<feature type="coiled-coil region" evidence="3">
    <location>
        <begin position="80"/>
        <end position="107"/>
    </location>
</feature>
<dbReference type="GO" id="GO:0005869">
    <property type="term" value="C:dynactin complex"/>
    <property type="evidence" value="ECO:0007669"/>
    <property type="project" value="InterPro"/>
</dbReference>
<sequence>IYGDSDDEKGGKAEETTSKQVSEAVDFGEEKVEPSPAFQRFSGRAAEGAQADTTAIRGLAEIIDTGDKREAKYEYPLQKYTRLKDEVFELEHQLKQLTQSSESTNEEPTKQIVTQVNEDIKRMWGNVEEVTNSRYLTPLFGNGSQVATNGTVDSKFLMKQLEELGNNNGNAQKGTDGQAATAALTLYHDGSMDSSSHRLKDIAQRLDTLEALVGPTPDNMSHAKGGMTKSIEYLSKRLELLCDQNRLAALKRRSDSLKEALKEIKSVPQSTLEEQITKSKEHRINLMFEMMERWDQASQSLPGIVNRLRALKNLHQ</sequence>
<feature type="region of interest" description="Disordered" evidence="4">
    <location>
        <begin position="1"/>
        <end position="33"/>
    </location>
</feature>
<dbReference type="GO" id="GO:0005737">
    <property type="term" value="C:cytoplasm"/>
    <property type="evidence" value="ECO:0007669"/>
    <property type="project" value="UniProtKB-SubCell"/>
</dbReference>
<gene>
    <name evidence="5" type="ORF">RFI_14077</name>
</gene>
<comment type="caution">
    <text evidence="5">The sequence shown here is derived from an EMBL/GenBank/DDBJ whole genome shotgun (WGS) entry which is preliminary data.</text>
</comment>
<feature type="non-terminal residue" evidence="5">
    <location>
        <position position="1"/>
    </location>
</feature>
<keyword evidence="3" id="KW-0175">Coiled coil</keyword>
<dbReference type="PANTHER" id="PTHR15346">
    <property type="entry name" value="DYNACTIN SUBUNIT"/>
    <property type="match status" value="1"/>
</dbReference>
<evidence type="ECO:0000313" key="6">
    <source>
        <dbReference type="Proteomes" id="UP000023152"/>
    </source>
</evidence>
<reference evidence="5 6" key="1">
    <citation type="journal article" date="2013" name="Curr. Biol.">
        <title>The Genome of the Foraminiferan Reticulomyxa filosa.</title>
        <authorList>
            <person name="Glockner G."/>
            <person name="Hulsmann N."/>
            <person name="Schleicher M."/>
            <person name="Noegel A.A."/>
            <person name="Eichinger L."/>
            <person name="Gallinger C."/>
            <person name="Pawlowski J."/>
            <person name="Sierra R."/>
            <person name="Euteneuer U."/>
            <person name="Pillet L."/>
            <person name="Moustafa A."/>
            <person name="Platzer M."/>
            <person name="Groth M."/>
            <person name="Szafranski K."/>
            <person name="Schliwa M."/>
        </authorList>
    </citation>
    <scope>NUCLEOTIDE SEQUENCE [LARGE SCALE GENOMIC DNA]</scope>
</reference>
<evidence type="ECO:0000256" key="3">
    <source>
        <dbReference type="SAM" id="Coils"/>
    </source>
</evidence>
<evidence type="ECO:0000256" key="4">
    <source>
        <dbReference type="SAM" id="MobiDB-lite"/>
    </source>
</evidence>
<feature type="compositionally biased region" description="Basic and acidic residues" evidence="4">
    <location>
        <begin position="8"/>
        <end position="17"/>
    </location>
</feature>
<protein>
    <submittedName>
        <fullName evidence="5">Dynactin 2-like protein</fullName>
    </submittedName>
</protein>
<evidence type="ECO:0000256" key="2">
    <source>
        <dbReference type="ARBA" id="ARBA00022490"/>
    </source>
</evidence>
<evidence type="ECO:0000256" key="1">
    <source>
        <dbReference type="ARBA" id="ARBA00004496"/>
    </source>
</evidence>
<dbReference type="AlphaFoldDB" id="X6NB25"/>
<name>X6NB25_RETFI</name>
<dbReference type="OrthoDB" id="4977at2759"/>
<dbReference type="Pfam" id="PF04912">
    <property type="entry name" value="Dynamitin"/>
    <property type="match status" value="1"/>
</dbReference>
<feature type="non-terminal residue" evidence="5">
    <location>
        <position position="316"/>
    </location>
</feature>
<keyword evidence="2" id="KW-0963">Cytoplasm</keyword>
<dbReference type="EMBL" id="ASPP01010205">
    <property type="protein sequence ID" value="ETO23108.1"/>
    <property type="molecule type" value="Genomic_DNA"/>
</dbReference>
<dbReference type="Proteomes" id="UP000023152">
    <property type="component" value="Unassembled WGS sequence"/>
</dbReference>
<organism evidence="5 6">
    <name type="scientific">Reticulomyxa filosa</name>
    <dbReference type="NCBI Taxonomy" id="46433"/>
    <lineage>
        <taxon>Eukaryota</taxon>
        <taxon>Sar</taxon>
        <taxon>Rhizaria</taxon>
        <taxon>Retaria</taxon>
        <taxon>Foraminifera</taxon>
        <taxon>Monothalamids</taxon>
        <taxon>Reticulomyxidae</taxon>
        <taxon>Reticulomyxa</taxon>
    </lineage>
</organism>
<dbReference type="InterPro" id="IPR028133">
    <property type="entry name" value="Dynamitin"/>
</dbReference>
<keyword evidence="6" id="KW-1185">Reference proteome</keyword>
<evidence type="ECO:0000313" key="5">
    <source>
        <dbReference type="EMBL" id="ETO23108.1"/>
    </source>
</evidence>
<proteinExistence type="predicted"/>
<accession>X6NB25</accession>
<comment type="subcellular location">
    <subcellularLocation>
        <location evidence="1">Cytoplasm</location>
    </subcellularLocation>
</comment>
<dbReference type="GO" id="GO:0007017">
    <property type="term" value="P:microtubule-based process"/>
    <property type="evidence" value="ECO:0007669"/>
    <property type="project" value="InterPro"/>
</dbReference>